<evidence type="ECO:0000313" key="3">
    <source>
        <dbReference type="EMBL" id="KFB72982.1"/>
    </source>
</evidence>
<organism evidence="3 4">
    <name type="scientific">Candidatus Accumulibacter phosphatis</name>
    <dbReference type="NCBI Taxonomy" id="327160"/>
    <lineage>
        <taxon>Bacteria</taxon>
        <taxon>Pseudomonadati</taxon>
        <taxon>Pseudomonadota</taxon>
        <taxon>Betaproteobacteria</taxon>
        <taxon>Candidatus Accumulibacter</taxon>
    </lineage>
</organism>
<accession>A0A080LW66</accession>
<dbReference type="Pfam" id="PF04480">
    <property type="entry name" value="DUF559"/>
    <property type="match status" value="1"/>
</dbReference>
<dbReference type="InterPro" id="IPR014001">
    <property type="entry name" value="Helicase_ATP-bd"/>
</dbReference>
<sequence length="948" mass="105668">MNAETRISQHSPVAAKIALFRSLFRGRDDVYLRRFENRQTGKSGYSPACANEWVTGVCDKRAFRCQDCPQRRFLPVTDATIRQHLAGQDPAGREFVIGIYPMLLDETCFFLAADFDQRSWQEDVGAVLESCRQMELPAVLERSRSGNGAHLWLFFEEAVPAVLARNLGAYLLTETMQRRPEIGLASYDRFFPNQDTLPRGGFGNLIALPLQKRPRERGHSVFVDEQLTPHPDQWAFLSAVRKIARTDAERIVRRADSRGQLLGVRMPPLDEEDADRQQPWHAPPSRQRFASPIAGPLPERLQLLLGNEIYVPKEALPASLRNRLLRLAAFQNPEFYRAQAMRLPTFGKPRIIACAEEHPLHITLPRGCLDDLLGLLSGLGIETLIRDDRNPGVPLAVSFHGTLRPAQQLAADALAAHDDGVLAATTAFGKTVVAAWLIARRGVSTLVLVHRQQLLEQWVERLSTFLELPVQAIGRIGGGHNKPNGILDVALIQSLVRHGVVDDRVGEYGHLVVDECHHLPASSFEQVARRAKGRYILGLSATVTRKDGHHPIVCMQCGPVRHRVNAKDEAAGRPFTHSVWALPTGFRPPLPADPDLRVQFHDLYAALIADDRRNRLIVDDVTQAVRAGRSPLVLSERIAHLEELAARLSSAVRHLIVLRGGMGRKSLQQALGQLAAIPETEERVVLASGGYVGEGFDDARLDTLFLTLPVSWRGTIAQYAGRLHRLHDSKREVRIYDYVDLDAPLLARMFDRRCRGYESLGYHVLLPASAVPGWPSDVLLPVDPEWKQDYAASVRRLVCDGVDAPLGKRFVHAVGAFAVETQGAEWARSASEAFLYHRLETLPETTGKFSLNVKLPIPFDGQGRMEVDLLCAQAWVAIEIDGAQHLCDPEAYRRDRRKDALLQESGYFVLRFLAEDVGKHLGDILDTILRTLAHRIRAAPLAAASRCD</sequence>
<dbReference type="Pfam" id="PF22548">
    <property type="entry name" value="AEP-TOTE"/>
    <property type="match status" value="1"/>
</dbReference>
<dbReference type="GO" id="GO:0004386">
    <property type="term" value="F:helicase activity"/>
    <property type="evidence" value="ECO:0007669"/>
    <property type="project" value="UniProtKB-KW"/>
</dbReference>
<dbReference type="InterPro" id="IPR054347">
    <property type="entry name" value="TOTE_primase"/>
</dbReference>
<keyword evidence="3" id="KW-0378">Hydrolase</keyword>
<feature type="domain" description="Helicase ATP-binding" evidence="2">
    <location>
        <begin position="411"/>
        <end position="547"/>
    </location>
</feature>
<dbReference type="EMBL" id="JDVG02000307">
    <property type="protein sequence ID" value="KFB72982.1"/>
    <property type="molecule type" value="Genomic_DNA"/>
</dbReference>
<dbReference type="Pfam" id="PF04851">
    <property type="entry name" value="ResIII"/>
    <property type="match status" value="1"/>
</dbReference>
<dbReference type="Gene3D" id="3.40.960.10">
    <property type="entry name" value="VSR Endonuclease"/>
    <property type="match status" value="1"/>
</dbReference>
<dbReference type="SUPFAM" id="SSF52540">
    <property type="entry name" value="P-loop containing nucleoside triphosphate hydrolases"/>
    <property type="match status" value="2"/>
</dbReference>
<dbReference type="Gene3D" id="3.40.50.300">
    <property type="entry name" value="P-loop containing nucleotide triphosphate hydrolases"/>
    <property type="match status" value="2"/>
</dbReference>
<feature type="region of interest" description="Disordered" evidence="1">
    <location>
        <begin position="270"/>
        <end position="292"/>
    </location>
</feature>
<dbReference type="GO" id="GO:0016787">
    <property type="term" value="F:hydrolase activity"/>
    <property type="evidence" value="ECO:0007669"/>
    <property type="project" value="InterPro"/>
</dbReference>
<evidence type="ECO:0000259" key="2">
    <source>
        <dbReference type="PROSITE" id="PS51192"/>
    </source>
</evidence>
<dbReference type="InterPro" id="IPR050742">
    <property type="entry name" value="Helicase_Restrict-Modif_Enz"/>
</dbReference>
<evidence type="ECO:0000256" key="1">
    <source>
        <dbReference type="SAM" id="MobiDB-lite"/>
    </source>
</evidence>
<dbReference type="InterPro" id="IPR027417">
    <property type="entry name" value="P-loop_NTPase"/>
</dbReference>
<dbReference type="GO" id="GO:0005829">
    <property type="term" value="C:cytosol"/>
    <property type="evidence" value="ECO:0007669"/>
    <property type="project" value="TreeGrafter"/>
</dbReference>
<comment type="caution">
    <text evidence="3">The sequence shown here is derived from an EMBL/GenBank/DDBJ whole genome shotgun (WGS) entry which is preliminary data.</text>
</comment>
<dbReference type="CDD" id="cd18785">
    <property type="entry name" value="SF2_C"/>
    <property type="match status" value="1"/>
</dbReference>
<gene>
    <name evidence="3" type="ORF">AW09_001799</name>
</gene>
<dbReference type="CDD" id="cd17926">
    <property type="entry name" value="DEXHc_RE"/>
    <property type="match status" value="1"/>
</dbReference>
<keyword evidence="3" id="KW-0067">ATP-binding</keyword>
<dbReference type="GO" id="GO:0005524">
    <property type="term" value="F:ATP binding"/>
    <property type="evidence" value="ECO:0007669"/>
    <property type="project" value="InterPro"/>
</dbReference>
<evidence type="ECO:0000313" key="4">
    <source>
        <dbReference type="Proteomes" id="UP000020077"/>
    </source>
</evidence>
<dbReference type="AlphaFoldDB" id="A0A080LW66"/>
<dbReference type="InterPro" id="IPR007569">
    <property type="entry name" value="DUF559"/>
</dbReference>
<dbReference type="GO" id="GO:0003677">
    <property type="term" value="F:DNA binding"/>
    <property type="evidence" value="ECO:0007669"/>
    <property type="project" value="InterPro"/>
</dbReference>
<keyword evidence="3" id="KW-0547">Nucleotide-binding</keyword>
<protein>
    <submittedName>
        <fullName evidence="3">UvsW helicase</fullName>
    </submittedName>
</protein>
<dbReference type="PANTHER" id="PTHR47396">
    <property type="entry name" value="TYPE I RESTRICTION ENZYME ECOKI R PROTEIN"/>
    <property type="match status" value="1"/>
</dbReference>
<name>A0A080LW66_9PROT</name>
<dbReference type="InterPro" id="IPR011335">
    <property type="entry name" value="Restrct_endonuc-II-like"/>
</dbReference>
<dbReference type="PANTHER" id="PTHR47396:SF1">
    <property type="entry name" value="ATP-DEPENDENT HELICASE IRC3-RELATED"/>
    <property type="match status" value="1"/>
</dbReference>
<keyword evidence="3" id="KW-0347">Helicase</keyword>
<proteinExistence type="predicted"/>
<dbReference type="InterPro" id="IPR006935">
    <property type="entry name" value="Helicase/UvrB_N"/>
</dbReference>
<dbReference type="SUPFAM" id="SSF52980">
    <property type="entry name" value="Restriction endonuclease-like"/>
    <property type="match status" value="1"/>
</dbReference>
<dbReference type="SMART" id="SM00487">
    <property type="entry name" value="DEXDc"/>
    <property type="match status" value="1"/>
</dbReference>
<dbReference type="Proteomes" id="UP000020077">
    <property type="component" value="Unassembled WGS sequence"/>
</dbReference>
<dbReference type="PROSITE" id="PS51192">
    <property type="entry name" value="HELICASE_ATP_BIND_1"/>
    <property type="match status" value="1"/>
</dbReference>
<reference evidence="3 4" key="1">
    <citation type="submission" date="2014-02" db="EMBL/GenBank/DDBJ databases">
        <title>Expanding our view of genomic diversity in Candidatus Accumulibacter clades.</title>
        <authorList>
            <person name="Skennerton C.T."/>
            <person name="Barr J.J."/>
            <person name="Slater F.R."/>
            <person name="Bond P.L."/>
            <person name="Tyson G.W."/>
        </authorList>
    </citation>
    <scope>NUCLEOTIDE SEQUENCE [LARGE SCALE GENOMIC DNA]</scope>
    <source>
        <strain evidence="4">BA-91</strain>
    </source>
</reference>